<feature type="domain" description="Signal transduction histidine kinase subgroup 3 dimerisation and phosphoacceptor" evidence="6">
    <location>
        <begin position="193"/>
        <end position="258"/>
    </location>
</feature>
<dbReference type="InterPro" id="IPR050482">
    <property type="entry name" value="Sensor_HK_TwoCompSys"/>
</dbReference>
<dbReference type="InterPro" id="IPR036890">
    <property type="entry name" value="HATPase_C_sf"/>
</dbReference>
<dbReference type="GO" id="GO:0046983">
    <property type="term" value="F:protein dimerization activity"/>
    <property type="evidence" value="ECO:0007669"/>
    <property type="project" value="InterPro"/>
</dbReference>
<dbReference type="InterPro" id="IPR003594">
    <property type="entry name" value="HATPase_dom"/>
</dbReference>
<evidence type="ECO:0000256" key="1">
    <source>
        <dbReference type="ARBA" id="ARBA00022679"/>
    </source>
</evidence>
<dbReference type="PANTHER" id="PTHR24421:SF63">
    <property type="entry name" value="SENSOR HISTIDINE KINASE DESK"/>
    <property type="match status" value="1"/>
</dbReference>
<organism evidence="7 8">
    <name type="scientific">Enteractinococcus helveticum</name>
    <dbReference type="NCBI Taxonomy" id="1837282"/>
    <lineage>
        <taxon>Bacteria</taxon>
        <taxon>Bacillati</taxon>
        <taxon>Actinomycetota</taxon>
        <taxon>Actinomycetes</taxon>
        <taxon>Micrococcales</taxon>
        <taxon>Micrococcaceae</taxon>
    </lineage>
</organism>
<keyword evidence="4" id="KW-0812">Transmembrane</keyword>
<proteinExistence type="predicted"/>
<dbReference type="Gene3D" id="3.30.565.10">
    <property type="entry name" value="Histidine kinase-like ATPase, C-terminal domain"/>
    <property type="match status" value="1"/>
</dbReference>
<dbReference type="RefSeq" id="WP_303906572.1">
    <property type="nucleotide sequence ID" value="NZ_DYXC01000109.1"/>
</dbReference>
<evidence type="ECO:0000313" key="7">
    <source>
        <dbReference type="EMBL" id="HJF15096.1"/>
    </source>
</evidence>
<keyword evidence="4" id="KW-0472">Membrane</keyword>
<sequence length="376" mass="40830">MHPLSKYTTGGYLPEAPATPPERRAIVFTSGIWLIFMAWTVIGFLNTTAPLPAQIAGWAALVAFPVVYLRNFLHPEPITGFNRTGNTLVYTAVLVALGIIMAQVTPTAIINIVPYLMATWIFNHRIAVGLLAMVILFCCAIAIVAIGNLDDSGNWFIASVASPAIIMIFIRISMEMDATQKERSEQLALATQREELASTVHDVLGHSLTTITVKVQLAQRLIDTNLAAAKTELADIESLARSSLSEVRSAVTDLQHPDLAEQLDHSEQALTAAGITLDRPDTPPRLTLVQQQVFAWVIREAVTNVIRHAQAATCTITITECDGRMLLRITDDGVGIFDTNPAAHHGLTGLQRRVASAGGTLKLCRCEPGTRVEVRL</sequence>
<accession>A0A921K8C3</accession>
<evidence type="ECO:0000259" key="5">
    <source>
        <dbReference type="Pfam" id="PF02518"/>
    </source>
</evidence>
<feature type="transmembrane region" description="Helical" evidence="4">
    <location>
        <begin position="155"/>
        <end position="174"/>
    </location>
</feature>
<dbReference type="GO" id="GO:0000155">
    <property type="term" value="F:phosphorelay sensor kinase activity"/>
    <property type="evidence" value="ECO:0007669"/>
    <property type="project" value="InterPro"/>
</dbReference>
<evidence type="ECO:0000259" key="6">
    <source>
        <dbReference type="Pfam" id="PF07730"/>
    </source>
</evidence>
<feature type="transmembrane region" description="Helical" evidence="4">
    <location>
        <begin position="126"/>
        <end position="149"/>
    </location>
</feature>
<keyword evidence="2 7" id="KW-0418">Kinase</keyword>
<dbReference type="Pfam" id="PF07730">
    <property type="entry name" value="HisKA_3"/>
    <property type="match status" value="1"/>
</dbReference>
<dbReference type="Pfam" id="PF02518">
    <property type="entry name" value="HATPase_c"/>
    <property type="match status" value="1"/>
</dbReference>
<dbReference type="PANTHER" id="PTHR24421">
    <property type="entry name" value="NITRATE/NITRITE SENSOR PROTEIN NARX-RELATED"/>
    <property type="match status" value="1"/>
</dbReference>
<dbReference type="Gene3D" id="1.20.5.1930">
    <property type="match status" value="1"/>
</dbReference>
<keyword evidence="3" id="KW-0902">Two-component regulatory system</keyword>
<dbReference type="CDD" id="cd16917">
    <property type="entry name" value="HATPase_UhpB-NarQ-NarX-like"/>
    <property type="match status" value="1"/>
</dbReference>
<evidence type="ECO:0000313" key="8">
    <source>
        <dbReference type="Proteomes" id="UP000703315"/>
    </source>
</evidence>
<feature type="transmembrane region" description="Helical" evidence="4">
    <location>
        <begin position="89"/>
        <end position="114"/>
    </location>
</feature>
<evidence type="ECO:0000256" key="4">
    <source>
        <dbReference type="SAM" id="Phobius"/>
    </source>
</evidence>
<evidence type="ECO:0000256" key="2">
    <source>
        <dbReference type="ARBA" id="ARBA00022777"/>
    </source>
</evidence>
<protein>
    <submittedName>
        <fullName evidence="7">Sensor histidine kinase</fullName>
    </submittedName>
</protein>
<keyword evidence="1" id="KW-0808">Transferase</keyword>
<comment type="caution">
    <text evidence="7">The sequence shown here is derived from an EMBL/GenBank/DDBJ whole genome shotgun (WGS) entry which is preliminary data.</text>
</comment>
<feature type="transmembrane region" description="Helical" evidence="4">
    <location>
        <begin position="51"/>
        <end position="69"/>
    </location>
</feature>
<evidence type="ECO:0000256" key="3">
    <source>
        <dbReference type="ARBA" id="ARBA00023012"/>
    </source>
</evidence>
<dbReference type="InterPro" id="IPR011712">
    <property type="entry name" value="Sig_transdc_His_kin_sub3_dim/P"/>
</dbReference>
<dbReference type="GO" id="GO:0016020">
    <property type="term" value="C:membrane"/>
    <property type="evidence" value="ECO:0007669"/>
    <property type="project" value="InterPro"/>
</dbReference>
<dbReference type="Proteomes" id="UP000703315">
    <property type="component" value="Unassembled WGS sequence"/>
</dbReference>
<name>A0A921K8C3_9MICC</name>
<feature type="transmembrane region" description="Helical" evidence="4">
    <location>
        <begin position="25"/>
        <end position="44"/>
    </location>
</feature>
<keyword evidence="4" id="KW-1133">Transmembrane helix</keyword>
<gene>
    <name evidence="7" type="ORF">K8V32_09895</name>
</gene>
<dbReference type="EMBL" id="DYXC01000109">
    <property type="protein sequence ID" value="HJF15096.1"/>
    <property type="molecule type" value="Genomic_DNA"/>
</dbReference>
<reference evidence="7" key="1">
    <citation type="journal article" date="2021" name="PeerJ">
        <title>Extensive microbial diversity within the chicken gut microbiome revealed by metagenomics and culture.</title>
        <authorList>
            <person name="Gilroy R."/>
            <person name="Ravi A."/>
            <person name="Getino M."/>
            <person name="Pursley I."/>
            <person name="Horton D.L."/>
            <person name="Alikhan N.F."/>
            <person name="Baker D."/>
            <person name="Gharbi K."/>
            <person name="Hall N."/>
            <person name="Watson M."/>
            <person name="Adriaenssens E.M."/>
            <person name="Foster-Nyarko E."/>
            <person name="Jarju S."/>
            <person name="Secka A."/>
            <person name="Antonio M."/>
            <person name="Oren A."/>
            <person name="Chaudhuri R.R."/>
            <person name="La Ragione R."/>
            <person name="Hildebrand F."/>
            <person name="Pallen M.J."/>
        </authorList>
    </citation>
    <scope>NUCLEOTIDE SEQUENCE</scope>
    <source>
        <strain evidence="7">ChiHjej13B12-14962</strain>
    </source>
</reference>
<reference evidence="7" key="2">
    <citation type="submission" date="2021-09" db="EMBL/GenBank/DDBJ databases">
        <authorList>
            <person name="Gilroy R."/>
        </authorList>
    </citation>
    <scope>NUCLEOTIDE SEQUENCE</scope>
    <source>
        <strain evidence="7">ChiHjej13B12-14962</strain>
    </source>
</reference>
<dbReference type="AlphaFoldDB" id="A0A921K8C3"/>
<dbReference type="SUPFAM" id="SSF55874">
    <property type="entry name" value="ATPase domain of HSP90 chaperone/DNA topoisomerase II/histidine kinase"/>
    <property type="match status" value="1"/>
</dbReference>
<feature type="domain" description="Histidine kinase/HSP90-like ATPase" evidence="5">
    <location>
        <begin position="297"/>
        <end position="376"/>
    </location>
</feature>